<feature type="region of interest" description="Disordered" evidence="4">
    <location>
        <begin position="312"/>
        <end position="364"/>
    </location>
</feature>
<keyword evidence="8" id="KW-1185">Reference proteome</keyword>
<organism evidence="7 8">
    <name type="scientific">Pichia sorbitophila (strain ATCC MYA-4447 / BCRC 22081 / CBS 7064 / NBRC 10061 / NRRL Y-12695)</name>
    <name type="common">Hybrid yeast</name>
    <dbReference type="NCBI Taxonomy" id="559304"/>
    <lineage>
        <taxon>Eukaryota</taxon>
        <taxon>Fungi</taxon>
        <taxon>Dikarya</taxon>
        <taxon>Ascomycota</taxon>
        <taxon>Saccharomycotina</taxon>
        <taxon>Pichiomycetes</taxon>
        <taxon>Debaryomycetaceae</taxon>
        <taxon>Millerozyma</taxon>
    </lineage>
</organism>
<keyword evidence="3" id="KW-0440">LIM domain</keyword>
<feature type="region of interest" description="Disordered" evidence="4">
    <location>
        <begin position="49"/>
        <end position="88"/>
    </location>
</feature>
<dbReference type="Proteomes" id="UP000005222">
    <property type="component" value="Chromosome L"/>
</dbReference>
<feature type="compositionally biased region" description="Polar residues" evidence="4">
    <location>
        <begin position="563"/>
        <end position="582"/>
    </location>
</feature>
<feature type="compositionally biased region" description="Basic and acidic residues" evidence="4">
    <location>
        <begin position="312"/>
        <end position="322"/>
    </location>
</feature>
<feature type="region of interest" description="Disordered" evidence="4">
    <location>
        <begin position="100"/>
        <end position="293"/>
    </location>
</feature>
<evidence type="ECO:0000313" key="7">
    <source>
        <dbReference type="EMBL" id="CCE84833.1"/>
    </source>
</evidence>
<evidence type="ECO:0000256" key="4">
    <source>
        <dbReference type="SAM" id="MobiDB-lite"/>
    </source>
</evidence>
<feature type="region of interest" description="Disordered" evidence="4">
    <location>
        <begin position="1"/>
        <end position="25"/>
    </location>
</feature>
<dbReference type="GO" id="GO:0046872">
    <property type="term" value="F:metal ion binding"/>
    <property type="evidence" value="ECO:0007669"/>
    <property type="project" value="UniProtKB-KW"/>
</dbReference>
<dbReference type="OrthoDB" id="1112565at2759"/>
<feature type="compositionally biased region" description="Basic and acidic residues" evidence="4">
    <location>
        <begin position="124"/>
        <end position="137"/>
    </location>
</feature>
<dbReference type="HOGENOM" id="CLU_356390_0_0_1"/>
<protein>
    <submittedName>
        <fullName evidence="7">Piso0_004390 protein</fullName>
    </submittedName>
</protein>
<dbReference type="CDD" id="cd09397">
    <property type="entry name" value="LIM1_UF1"/>
    <property type="match status" value="1"/>
</dbReference>
<keyword evidence="2 3" id="KW-0862">Zinc</keyword>
<evidence type="ECO:0000256" key="2">
    <source>
        <dbReference type="ARBA" id="ARBA00022833"/>
    </source>
</evidence>
<proteinExistence type="predicted"/>
<dbReference type="Proteomes" id="UP000005222">
    <property type="component" value="Chromosome K"/>
</dbReference>
<dbReference type="EMBL" id="FO082048">
    <property type="protein sequence ID" value="CCE84833.1"/>
    <property type="molecule type" value="Genomic_DNA"/>
</dbReference>
<evidence type="ECO:0000256" key="1">
    <source>
        <dbReference type="ARBA" id="ARBA00022723"/>
    </source>
</evidence>
<accession>G8Y5C2</accession>
<dbReference type="eggNOG" id="KOG1703">
    <property type="taxonomic scope" value="Eukaryota"/>
</dbReference>
<feature type="compositionally biased region" description="Polar residues" evidence="4">
    <location>
        <begin position="456"/>
        <end position="475"/>
    </location>
</feature>
<reference evidence="8" key="2">
    <citation type="journal article" date="2012" name="G3 (Bethesda)">
        <title>Pichia sorbitophila, an interspecies yeast hybrid reveals early steps of genome resolution following polyploidization.</title>
        <authorList>
            <person name="Leh Louis V."/>
            <person name="Despons L."/>
            <person name="Friedrich A."/>
            <person name="Martin T."/>
            <person name="Durrens P."/>
            <person name="Casaregola S."/>
            <person name="Neuveglise C."/>
            <person name="Fairhead C."/>
            <person name="Marck C."/>
            <person name="Cruz J.A."/>
            <person name="Straub M.L."/>
            <person name="Kugler V."/>
            <person name="Sacerdot C."/>
            <person name="Uzunov Z."/>
            <person name="Thierry A."/>
            <person name="Weiss S."/>
            <person name="Bleykasten C."/>
            <person name="De Montigny J."/>
            <person name="Jacques N."/>
            <person name="Jung P."/>
            <person name="Lemaire M."/>
            <person name="Mallet S."/>
            <person name="Morel G."/>
            <person name="Richard G.F."/>
            <person name="Sarkar A."/>
            <person name="Savel G."/>
            <person name="Schacherer J."/>
            <person name="Seret M.L."/>
            <person name="Talla E."/>
            <person name="Samson G."/>
            <person name="Jubin C."/>
            <person name="Poulain J."/>
            <person name="Vacherie B."/>
            <person name="Barbe V."/>
            <person name="Pelletier E."/>
            <person name="Sherman D.J."/>
            <person name="Westhof E."/>
            <person name="Weissenbach J."/>
            <person name="Baret P.V."/>
            <person name="Wincker P."/>
            <person name="Gaillardin C."/>
            <person name="Dujon B."/>
            <person name="Souciet J.L."/>
        </authorList>
    </citation>
    <scope>NUCLEOTIDE SEQUENCE [LARGE SCALE GENOMIC DNA]</scope>
    <source>
        <strain evidence="8">ATCC MYA-4447 / BCRC 22081 / CBS 7064 / NBRC 10061 / NRRL Y-12695</strain>
    </source>
</reference>
<feature type="region of interest" description="Disordered" evidence="4">
    <location>
        <begin position="605"/>
        <end position="644"/>
    </location>
</feature>
<name>G8Y5C2_PICSO</name>
<dbReference type="InterPro" id="IPR001781">
    <property type="entry name" value="Znf_LIM"/>
</dbReference>
<dbReference type="GO" id="GO:0030695">
    <property type="term" value="F:GTPase regulator activity"/>
    <property type="evidence" value="ECO:0007669"/>
    <property type="project" value="UniProtKB-ARBA"/>
</dbReference>
<reference evidence="7" key="1">
    <citation type="submission" date="2011-10" db="EMBL/GenBank/DDBJ databases">
        <authorList>
            <person name="Genoscope - CEA"/>
        </authorList>
    </citation>
    <scope>NUCLEOTIDE SEQUENCE</scope>
</reference>
<evidence type="ECO:0000259" key="5">
    <source>
        <dbReference type="PROSITE" id="PS50023"/>
    </source>
</evidence>
<feature type="compositionally biased region" description="Polar residues" evidence="4">
    <location>
        <begin position="1"/>
        <end position="24"/>
    </location>
</feature>
<feature type="compositionally biased region" description="Low complexity" evidence="4">
    <location>
        <begin position="62"/>
        <end position="79"/>
    </location>
</feature>
<feature type="compositionally biased region" description="Acidic residues" evidence="4">
    <location>
        <begin position="606"/>
        <end position="618"/>
    </location>
</feature>
<dbReference type="STRING" id="559304.G8Y5C2"/>
<feature type="region of interest" description="Disordered" evidence="4">
    <location>
        <begin position="450"/>
        <end position="481"/>
    </location>
</feature>
<dbReference type="Gene3D" id="2.10.110.10">
    <property type="entry name" value="Cysteine Rich Protein"/>
    <property type="match status" value="2"/>
</dbReference>
<feature type="region of interest" description="Disordered" evidence="4">
    <location>
        <begin position="499"/>
        <end position="582"/>
    </location>
</feature>
<sequence length="808" mass="89517">MQPKLQTLPSYFQSEQAPTVQSSAFPPFKIEHRYRGVYERAGFDVNLHGLASGKSDASSVTSGKFSKFASPSSKSSSPSDNAKYSGSLNHYASSSRVNLKSKNAAYGEPPKSAPITGARKFSRKAPDSWDKGEHSKSQTDLSSTFTKEAPKFQEPTYVDTPPVISNAHVDEKVLPPPSEDAFKQQGNTYQHKNLKNLSLNLNQYDSDSSEEQNEMSKTSPGQDWSYETKDTSIDKSINMSQEANLQNENPVTSRENQFDPRQLPSSNKAKLDSKESSDEEAYNDADEAEEVHSLLVAQNPFKNQRLSSALEEFKKDVEDHKNHIPTTPQSSASETFAHAALSKNQGAAPYPLTSPSLPQDDPRLSYNQKFISDTKSGNLPSNSDPSVNFQMFKNAQNNIPELTNSTNPLLSAKNPNLRESSISMVSSILSKESDADEEDEVERELERQLQTLKVGDSSSANLSIGKASDTSSVDEFSSPVKDNKSGLVENMNALHVPTFNVQEVDVQDDGDKRDSSAESLSSTNTVFENANENLEDEEPIKPLRVNNSANASKVEVREIGGNVPSNDRQNSSSTLFNKTSPESDVAFAGESDIKPLTIKGNKLADQSEEMLEAQEAEVEQPLNDSQEKSLDRDEPSLAKNAPGQGPCRVCHAEIDSTVKGAMKGVYSKTGELSGQWHRSCFRCTYDGCTVLFSKNVQCYALNDYPFCHHHYHELNHSLCNKCSRGIEGECLENELFQKWHLHCLKCHQCDNQIRNDYYLINDMVYCENDAINIIRGASFNDGDGNIRTGGLLSTDKVEKRRTRMMYVD</sequence>
<keyword evidence="1 3" id="KW-0479">Metal-binding</keyword>
<gene>
    <name evidence="7" type="primary">Piso0_004390</name>
    <name evidence="6" type="ORF">GNLVRS01_PISO0K15828g</name>
    <name evidence="7" type="ORF">GNLVRS01_PISO0L15829g</name>
</gene>
<feature type="compositionally biased region" description="Polar residues" evidence="4">
    <location>
        <begin position="324"/>
        <end position="334"/>
    </location>
</feature>
<feature type="compositionally biased region" description="Acidic residues" evidence="4">
    <location>
        <begin position="277"/>
        <end position="289"/>
    </location>
</feature>
<dbReference type="Pfam" id="PF00412">
    <property type="entry name" value="LIM"/>
    <property type="match status" value="1"/>
</dbReference>
<feature type="domain" description="LIM zinc-binding" evidence="5">
    <location>
        <begin position="717"/>
        <end position="776"/>
    </location>
</feature>
<dbReference type="InParanoid" id="G8Y5C2"/>
<dbReference type="EMBL" id="FO082049">
    <property type="protein sequence ID" value="CCE83802.1"/>
    <property type="molecule type" value="Genomic_DNA"/>
</dbReference>
<evidence type="ECO:0000313" key="8">
    <source>
        <dbReference type="Proteomes" id="UP000005222"/>
    </source>
</evidence>
<feature type="compositionally biased region" description="Polar residues" evidence="4">
    <location>
        <begin position="234"/>
        <end position="255"/>
    </location>
</feature>
<dbReference type="PROSITE" id="PS50023">
    <property type="entry name" value="LIM_DOMAIN_2"/>
    <property type="match status" value="1"/>
</dbReference>
<feature type="compositionally biased region" description="Basic and acidic residues" evidence="4">
    <location>
        <begin position="625"/>
        <end position="636"/>
    </location>
</feature>
<dbReference type="FunCoup" id="G8Y5C2">
    <property type="interactions" value="60"/>
</dbReference>
<evidence type="ECO:0000313" key="6">
    <source>
        <dbReference type="EMBL" id="CCE83802.1"/>
    </source>
</evidence>
<dbReference type="PROSITE" id="PS00478">
    <property type="entry name" value="LIM_DOMAIN_1"/>
    <property type="match status" value="1"/>
</dbReference>
<dbReference type="AlphaFoldDB" id="G8Y5C2"/>
<evidence type="ECO:0000256" key="3">
    <source>
        <dbReference type="PROSITE-ProRule" id="PRU00125"/>
    </source>
</evidence>
<dbReference type="SMART" id="SM00132">
    <property type="entry name" value="LIM"/>
    <property type="match status" value="2"/>
</dbReference>
<dbReference type="CDD" id="cd08368">
    <property type="entry name" value="LIM"/>
    <property type="match status" value="1"/>
</dbReference>
<feature type="compositionally biased region" description="Polar residues" evidence="4">
    <location>
        <begin position="517"/>
        <end position="532"/>
    </location>
</feature>